<dbReference type="OrthoDB" id="6509908at2759"/>
<keyword evidence="7" id="KW-1185">Reference proteome</keyword>
<dbReference type="PANTHER" id="PTHR11360">
    <property type="entry name" value="MONOCARBOXYLATE TRANSPORTER"/>
    <property type="match status" value="1"/>
</dbReference>
<feature type="transmembrane region" description="Helical" evidence="4">
    <location>
        <begin position="358"/>
        <end position="379"/>
    </location>
</feature>
<dbReference type="AlphaFoldDB" id="A0A0D2E4B7"/>
<evidence type="ECO:0000256" key="1">
    <source>
        <dbReference type="ARBA" id="ARBA00004141"/>
    </source>
</evidence>
<evidence type="ECO:0000256" key="3">
    <source>
        <dbReference type="SAM" id="MobiDB-lite"/>
    </source>
</evidence>
<dbReference type="HOGENOM" id="CLU_001265_1_1_1"/>
<sequence>MTDLVHIGSRDWPEEQNEQSSHGLPVPIEIQREDKATIPEVPSPKAACTNQLDEKHISVQGEAGTDPATTKVPIHTPQGQGQGPDHVDIDVAPIPPPDVGLQPWLQVIAGHFLMFNSWGLVVSYGSFQTYYTTQIAHSGNYPLQSASKNASAIAWIGSIQNTLLLVGGALGGKYFDAGYFRQMLGLGTFLVVFGTLMTSLVKEYYQAVLAQGVCVGLGMGMLLVPSVALPSTWFHKRRGLAVGIVSSGASLGGIVIPIGLRHSISSVGFGWAVRILALMSLVTLLVSNLLIRQRLPPRPAKGARFIEYQALREQREFALWTAGQFVTYFGFFGFYNYVEAWAESIGLDRQSSGGGFPLEYLLPVLNAASILGRLIPCFIADYTGPLNIQGPSLFVTALLVFVWIPCRTLGGLLAITVLYGFFSGAVIATPPAVVASMTEDLRRFGGRMGVMFLTMACSSLVGPPVMGAIIEMHGGSYDAAKVYAGAMIMGGTVFVWLSRLSKTGFRVVVKA</sequence>
<dbReference type="Proteomes" id="UP000053029">
    <property type="component" value="Unassembled WGS sequence"/>
</dbReference>
<feature type="transmembrane region" description="Helical" evidence="4">
    <location>
        <begin position="482"/>
        <end position="500"/>
    </location>
</feature>
<organism evidence="6 7">
    <name type="scientific">Fonsecaea pedrosoi CBS 271.37</name>
    <dbReference type="NCBI Taxonomy" id="1442368"/>
    <lineage>
        <taxon>Eukaryota</taxon>
        <taxon>Fungi</taxon>
        <taxon>Dikarya</taxon>
        <taxon>Ascomycota</taxon>
        <taxon>Pezizomycotina</taxon>
        <taxon>Eurotiomycetes</taxon>
        <taxon>Chaetothyriomycetidae</taxon>
        <taxon>Chaetothyriales</taxon>
        <taxon>Herpotrichiellaceae</taxon>
        <taxon>Fonsecaea</taxon>
    </lineage>
</organism>
<feature type="region of interest" description="Disordered" evidence="3">
    <location>
        <begin position="1"/>
        <end position="25"/>
    </location>
</feature>
<name>A0A0D2E4B7_9EURO</name>
<accession>A0A0D2E4B7</accession>
<dbReference type="PROSITE" id="PS50850">
    <property type="entry name" value="MFS"/>
    <property type="match status" value="1"/>
</dbReference>
<dbReference type="SUPFAM" id="SSF103473">
    <property type="entry name" value="MFS general substrate transporter"/>
    <property type="match status" value="1"/>
</dbReference>
<feature type="transmembrane region" description="Helical" evidence="4">
    <location>
        <begin position="183"/>
        <end position="201"/>
    </location>
</feature>
<dbReference type="VEuPathDB" id="FungiDB:Z517_00299"/>
<dbReference type="InterPro" id="IPR011701">
    <property type="entry name" value="MFS"/>
</dbReference>
<evidence type="ECO:0000313" key="7">
    <source>
        <dbReference type="Proteomes" id="UP000053029"/>
    </source>
</evidence>
<proteinExistence type="inferred from homology"/>
<dbReference type="InterPro" id="IPR050327">
    <property type="entry name" value="Proton-linked_MCT"/>
</dbReference>
<feature type="transmembrane region" description="Helical" evidence="4">
    <location>
        <begin position="207"/>
        <end position="228"/>
    </location>
</feature>
<feature type="transmembrane region" description="Helical" evidence="4">
    <location>
        <begin position="271"/>
        <end position="291"/>
    </location>
</feature>
<dbReference type="InterPro" id="IPR036259">
    <property type="entry name" value="MFS_trans_sf"/>
</dbReference>
<feature type="transmembrane region" description="Helical" evidence="4">
    <location>
        <begin position="386"/>
        <end position="404"/>
    </location>
</feature>
<feature type="transmembrane region" description="Helical" evidence="4">
    <location>
        <begin position="152"/>
        <end position="171"/>
    </location>
</feature>
<feature type="transmembrane region" description="Helical" evidence="4">
    <location>
        <begin position="240"/>
        <end position="259"/>
    </location>
</feature>
<dbReference type="Gene3D" id="1.20.1250.20">
    <property type="entry name" value="MFS general substrate transporter like domains"/>
    <property type="match status" value="1"/>
</dbReference>
<dbReference type="PANTHER" id="PTHR11360:SF234">
    <property type="entry name" value="MFS-TYPE TRANSPORTER DBAD-RELATED"/>
    <property type="match status" value="1"/>
</dbReference>
<feature type="domain" description="Major facilitator superfamily (MFS) profile" evidence="5">
    <location>
        <begin position="103"/>
        <end position="502"/>
    </location>
</feature>
<keyword evidence="4" id="KW-0472">Membrane</keyword>
<feature type="transmembrane region" description="Helical" evidence="4">
    <location>
        <begin position="410"/>
        <end position="429"/>
    </location>
</feature>
<feature type="transmembrane region" description="Helical" evidence="4">
    <location>
        <begin position="317"/>
        <end position="338"/>
    </location>
</feature>
<evidence type="ECO:0000256" key="4">
    <source>
        <dbReference type="SAM" id="Phobius"/>
    </source>
</evidence>
<comment type="similarity">
    <text evidence="2">Belongs to the major facilitator superfamily. Monocarboxylate porter (TC 2.A.1.13) family.</text>
</comment>
<dbReference type="GO" id="GO:0022857">
    <property type="term" value="F:transmembrane transporter activity"/>
    <property type="evidence" value="ECO:0007669"/>
    <property type="project" value="InterPro"/>
</dbReference>
<gene>
    <name evidence="6" type="ORF">Z517_00299</name>
</gene>
<keyword evidence="4" id="KW-1133">Transmembrane helix</keyword>
<feature type="transmembrane region" description="Helical" evidence="4">
    <location>
        <begin position="450"/>
        <end position="470"/>
    </location>
</feature>
<evidence type="ECO:0000259" key="5">
    <source>
        <dbReference type="PROSITE" id="PS50850"/>
    </source>
</evidence>
<dbReference type="RefSeq" id="XP_013288719.1">
    <property type="nucleotide sequence ID" value="XM_013433265.1"/>
</dbReference>
<keyword evidence="4" id="KW-0812">Transmembrane</keyword>
<protein>
    <submittedName>
        <fullName evidence="6">Unplaced genomic scaffold supercont1.1, whole genome shotgun sequence</fullName>
    </submittedName>
</protein>
<dbReference type="GeneID" id="25299789"/>
<dbReference type="InterPro" id="IPR020846">
    <property type="entry name" value="MFS_dom"/>
</dbReference>
<dbReference type="GO" id="GO:0016020">
    <property type="term" value="C:membrane"/>
    <property type="evidence" value="ECO:0007669"/>
    <property type="project" value="UniProtKB-SubCell"/>
</dbReference>
<evidence type="ECO:0000256" key="2">
    <source>
        <dbReference type="ARBA" id="ARBA00006727"/>
    </source>
</evidence>
<dbReference type="Pfam" id="PF07690">
    <property type="entry name" value="MFS_1"/>
    <property type="match status" value="1"/>
</dbReference>
<comment type="subcellular location">
    <subcellularLocation>
        <location evidence="1">Membrane</location>
        <topology evidence="1">Multi-pass membrane protein</topology>
    </subcellularLocation>
</comment>
<evidence type="ECO:0000313" key="6">
    <source>
        <dbReference type="EMBL" id="KIW84911.1"/>
    </source>
</evidence>
<feature type="region of interest" description="Disordered" evidence="3">
    <location>
        <begin position="63"/>
        <end position="84"/>
    </location>
</feature>
<reference evidence="6 7" key="1">
    <citation type="submission" date="2015-01" db="EMBL/GenBank/DDBJ databases">
        <title>The Genome Sequence of Fonsecaea pedrosoi CBS 271.37.</title>
        <authorList>
            <consortium name="The Broad Institute Genomics Platform"/>
            <person name="Cuomo C."/>
            <person name="de Hoog S."/>
            <person name="Gorbushina A."/>
            <person name="Stielow B."/>
            <person name="Teixiera M."/>
            <person name="Abouelleil A."/>
            <person name="Chapman S.B."/>
            <person name="Priest M."/>
            <person name="Young S.K."/>
            <person name="Wortman J."/>
            <person name="Nusbaum C."/>
            <person name="Birren B."/>
        </authorList>
    </citation>
    <scope>NUCLEOTIDE SEQUENCE [LARGE SCALE GENOMIC DNA]</scope>
    <source>
        <strain evidence="6 7">CBS 271.37</strain>
    </source>
</reference>
<dbReference type="EMBL" id="KN846969">
    <property type="protein sequence ID" value="KIW84911.1"/>
    <property type="molecule type" value="Genomic_DNA"/>
</dbReference>